<gene>
    <name evidence="2" type="ORF">Sv326_0936</name>
</gene>
<evidence type="ECO:0000256" key="1">
    <source>
        <dbReference type="ARBA" id="ARBA00022596"/>
    </source>
</evidence>
<keyword evidence="1" id="KW-0533">Nickel</keyword>
<dbReference type="KEGG" id="flt:Sv326_0936"/>
<protein>
    <submittedName>
        <fullName evidence="2">LarC family nickel insertion protein</fullName>
    </submittedName>
</protein>
<sequence length="145" mass="16827">MIEECMLETNLDDISGEILGYTAERLLAEGAKDVCFIPIFAKKGRPGFMLQVICEKKDSRRLAAIIMEETGTLGVREVIFRKHIAKRKIKEVKTKFGKVRVKISETPGLNRVKPEYEDVRKISMKLKKPYREVYDEIVKSFQRQF</sequence>
<organism evidence="2 3">
    <name type="scientific">Fermentimicrarchaeum limneticum</name>
    <dbReference type="NCBI Taxonomy" id="2795018"/>
    <lineage>
        <taxon>Archaea</taxon>
        <taxon>Candidatus Micrarchaeota</taxon>
        <taxon>Candidatus Fermentimicrarchaeales</taxon>
        <taxon>Candidatus Fermentimicrarchaeaceae</taxon>
        <taxon>Candidatus Fermentimicrarchaeum</taxon>
    </lineage>
</organism>
<dbReference type="PANTHER" id="PTHR36566">
    <property type="entry name" value="NICKEL INSERTION PROTEIN-RELATED"/>
    <property type="match status" value="1"/>
</dbReference>
<proteinExistence type="predicted"/>
<evidence type="ECO:0000313" key="2">
    <source>
        <dbReference type="EMBL" id="QLJ53111.1"/>
    </source>
</evidence>
<reference evidence="3" key="1">
    <citation type="submission" date="2020-07" db="EMBL/GenBank/DDBJ databases">
        <title>Metabolic diversity and evolutionary history of the archaeal phylum ###Micrarchaeota### uncovered from a freshwater lake metagenome.</title>
        <authorList>
            <person name="Kadnikov V.V."/>
            <person name="Savvichev A.S."/>
            <person name="Mardanov A.V."/>
            <person name="Beletsky A.V."/>
            <person name="Chupakov A.V."/>
            <person name="Kokryatskaya N.M."/>
            <person name="Pimenov N.V."/>
            <person name="Ravin N.V."/>
        </authorList>
    </citation>
    <scope>NUCLEOTIDE SEQUENCE [LARGE SCALE GENOMIC DNA]</scope>
</reference>
<dbReference type="AlphaFoldDB" id="A0A7D5XD77"/>
<dbReference type="EMBL" id="CP058998">
    <property type="protein sequence ID" value="QLJ53111.1"/>
    <property type="molecule type" value="Genomic_DNA"/>
</dbReference>
<dbReference type="Gene3D" id="3.10.20.300">
    <property type="entry name" value="mk0293 like domain"/>
    <property type="match status" value="1"/>
</dbReference>
<dbReference type="Pfam" id="PF01969">
    <property type="entry name" value="Ni_insertion"/>
    <property type="match status" value="1"/>
</dbReference>
<name>A0A7D5XD77_FERL1</name>
<dbReference type="Gene3D" id="3.30.70.1380">
    <property type="entry name" value="Transcriptional regulatory protein pf0864 domain like"/>
    <property type="match status" value="1"/>
</dbReference>
<evidence type="ECO:0000313" key="3">
    <source>
        <dbReference type="Proteomes" id="UP000510821"/>
    </source>
</evidence>
<accession>A0A7D5XD77</accession>
<dbReference type="PANTHER" id="PTHR36566:SF1">
    <property type="entry name" value="PYRIDINIUM-3,5-BISTHIOCARBOXYLIC ACID MONONUCLEOTIDE NICKEL INSERTION PROTEIN"/>
    <property type="match status" value="1"/>
</dbReference>
<dbReference type="InterPro" id="IPR002822">
    <property type="entry name" value="Ni_insertion"/>
</dbReference>
<dbReference type="Proteomes" id="UP000510821">
    <property type="component" value="Chromosome"/>
</dbReference>